<dbReference type="Proteomes" id="UP001634007">
    <property type="component" value="Unassembled WGS sequence"/>
</dbReference>
<organism evidence="11 12">
    <name type="scientific">Eucalyptus globulus</name>
    <name type="common">Tasmanian blue gum</name>
    <dbReference type="NCBI Taxonomy" id="34317"/>
    <lineage>
        <taxon>Eukaryota</taxon>
        <taxon>Viridiplantae</taxon>
        <taxon>Streptophyta</taxon>
        <taxon>Embryophyta</taxon>
        <taxon>Tracheophyta</taxon>
        <taxon>Spermatophyta</taxon>
        <taxon>Magnoliopsida</taxon>
        <taxon>eudicotyledons</taxon>
        <taxon>Gunneridae</taxon>
        <taxon>Pentapetalae</taxon>
        <taxon>rosids</taxon>
        <taxon>malvids</taxon>
        <taxon>Myrtales</taxon>
        <taxon>Myrtaceae</taxon>
        <taxon>Myrtoideae</taxon>
        <taxon>Eucalypteae</taxon>
        <taxon>Eucalyptus</taxon>
    </lineage>
</organism>
<evidence type="ECO:0000313" key="12">
    <source>
        <dbReference type="Proteomes" id="UP001634007"/>
    </source>
</evidence>
<evidence type="ECO:0000256" key="1">
    <source>
        <dbReference type="ARBA" id="ARBA00004141"/>
    </source>
</evidence>
<dbReference type="EMBL" id="JBJKBG010000011">
    <property type="protein sequence ID" value="KAL3714926.1"/>
    <property type="molecule type" value="Genomic_DNA"/>
</dbReference>
<feature type="region of interest" description="Disordered" evidence="8">
    <location>
        <begin position="1"/>
        <end position="36"/>
    </location>
</feature>
<feature type="transmembrane region" description="Helical" evidence="9">
    <location>
        <begin position="437"/>
        <end position="459"/>
    </location>
</feature>
<accession>A0ABD3INQ8</accession>
<keyword evidence="6 9" id="KW-0472">Membrane</keyword>
<keyword evidence="12" id="KW-1185">Reference proteome</keyword>
<dbReference type="Pfam" id="PF12796">
    <property type="entry name" value="Ank_2"/>
    <property type="match status" value="3"/>
</dbReference>
<evidence type="ECO:0000256" key="9">
    <source>
        <dbReference type="SAM" id="Phobius"/>
    </source>
</evidence>
<feature type="transmembrane region" description="Helical" evidence="9">
    <location>
        <begin position="576"/>
        <end position="598"/>
    </location>
</feature>
<name>A0ABD3INQ8_EUCGL</name>
<feature type="domain" description="PGG" evidence="10">
    <location>
        <begin position="428"/>
        <end position="536"/>
    </location>
</feature>
<protein>
    <recommendedName>
        <fullName evidence="10">PGG domain-containing protein</fullName>
    </recommendedName>
</protein>
<dbReference type="InterPro" id="IPR026961">
    <property type="entry name" value="PGG_dom"/>
</dbReference>
<dbReference type="PROSITE" id="PS50297">
    <property type="entry name" value="ANK_REP_REGION"/>
    <property type="match status" value="2"/>
</dbReference>
<keyword evidence="4 9" id="KW-1133">Transmembrane helix</keyword>
<dbReference type="InterPro" id="IPR002110">
    <property type="entry name" value="Ankyrin_rpt"/>
</dbReference>
<evidence type="ECO:0000313" key="11">
    <source>
        <dbReference type="EMBL" id="KAL3714926.1"/>
    </source>
</evidence>
<comment type="caution">
    <text evidence="11">The sequence shown here is derived from an EMBL/GenBank/DDBJ whole genome shotgun (WGS) entry which is preliminary data.</text>
</comment>
<keyword evidence="5 7" id="KW-0040">ANK repeat</keyword>
<proteinExistence type="predicted"/>
<keyword evidence="3" id="KW-0677">Repeat</keyword>
<evidence type="ECO:0000259" key="10">
    <source>
        <dbReference type="Pfam" id="PF13962"/>
    </source>
</evidence>
<feature type="transmembrane region" description="Helical" evidence="9">
    <location>
        <begin position="480"/>
        <end position="504"/>
    </location>
</feature>
<dbReference type="InterPro" id="IPR036770">
    <property type="entry name" value="Ankyrin_rpt-contain_sf"/>
</dbReference>
<dbReference type="Gene3D" id="1.25.40.20">
    <property type="entry name" value="Ankyrin repeat-containing domain"/>
    <property type="match status" value="2"/>
</dbReference>
<feature type="transmembrane region" description="Helical" evidence="9">
    <location>
        <begin position="516"/>
        <end position="536"/>
    </location>
</feature>
<dbReference type="PROSITE" id="PS50088">
    <property type="entry name" value="ANK_REPEAT"/>
    <property type="match status" value="2"/>
</dbReference>
<evidence type="ECO:0000256" key="8">
    <source>
        <dbReference type="SAM" id="MobiDB-lite"/>
    </source>
</evidence>
<evidence type="ECO:0000256" key="2">
    <source>
        <dbReference type="ARBA" id="ARBA00022692"/>
    </source>
</evidence>
<dbReference type="SUPFAM" id="SSF48403">
    <property type="entry name" value="Ankyrin repeat"/>
    <property type="match status" value="1"/>
</dbReference>
<gene>
    <name evidence="11" type="ORF">ACJRO7_006777</name>
</gene>
<feature type="transmembrane region" description="Helical" evidence="9">
    <location>
        <begin position="543"/>
        <end position="570"/>
    </location>
</feature>
<sequence>MAHAISMDDGESRATPNERLEALKRRSASAPDYKQELGDDDLNKIMDRDLYETTKNGDVEKFIDELEKVIELRKLALSLIFDQVIPSGDSLLHVAASSGNDDVVELILLHFPNTVTQRNSWEDTPLHVAIRDGRFNATEKLIRQSTNSKILYWKNKDGKSPLYLAVERCENSGWKERKGADWEILRLLLEAFARDEAYAVQIQGMSPIVATIGETDLLKEIIDRLPKLPHVRDEKWGTPLHAAAASVENGDAVGVLLEKCPYLARQTDKNGSYPIHIACEAGNNREMRRLLKHTWPDLAEIKNKKGQNILHVAAEAGADKAVYYGLQEKGESDIIEKLVNSKDVDGNTPLHLASMHNHYKVMRSLTGVKGIDLQARNNNGLTALDVAVESRSVTTKSSKFLGRAILVVAGGGRSEGRPSGVSKSSPPEWIKDQINTLLLLATLVASVTFTAGITLPGGYNAFSDPHPGTATMLHHRLFQLFVLANTLAMYSSILAVLVLLWGLTIDFFNAELSYHSASPLLLMALISMSVAFFAAVTGAVSKLTWLASLVLFIAVLYLVMVTMFLAILIFPFSKAAMHIVCWYYVPVITLVYIVRLLVKLRGLISRSIMKF</sequence>
<feature type="repeat" description="ANK" evidence="7">
    <location>
        <begin position="87"/>
        <end position="108"/>
    </location>
</feature>
<evidence type="ECO:0000256" key="7">
    <source>
        <dbReference type="PROSITE-ProRule" id="PRU00023"/>
    </source>
</evidence>
<evidence type="ECO:0000256" key="4">
    <source>
        <dbReference type="ARBA" id="ARBA00022989"/>
    </source>
</evidence>
<feature type="compositionally biased region" description="Basic and acidic residues" evidence="8">
    <location>
        <begin position="10"/>
        <end position="24"/>
    </location>
</feature>
<dbReference type="SMART" id="SM00248">
    <property type="entry name" value="ANK"/>
    <property type="match status" value="7"/>
</dbReference>
<evidence type="ECO:0000256" key="6">
    <source>
        <dbReference type="ARBA" id="ARBA00023136"/>
    </source>
</evidence>
<feature type="repeat" description="ANK" evidence="7">
    <location>
        <begin position="345"/>
        <end position="378"/>
    </location>
</feature>
<dbReference type="AlphaFoldDB" id="A0ABD3INQ8"/>
<dbReference type="PANTHER" id="PTHR24186">
    <property type="entry name" value="PROTEIN PHOSPHATASE 1 REGULATORY SUBUNIT"/>
    <property type="match status" value="1"/>
</dbReference>
<dbReference type="GO" id="GO:0016020">
    <property type="term" value="C:membrane"/>
    <property type="evidence" value="ECO:0007669"/>
    <property type="project" value="UniProtKB-SubCell"/>
</dbReference>
<comment type="subcellular location">
    <subcellularLocation>
        <location evidence="1">Membrane</location>
        <topology evidence="1">Multi-pass membrane protein</topology>
    </subcellularLocation>
</comment>
<evidence type="ECO:0000256" key="3">
    <source>
        <dbReference type="ARBA" id="ARBA00022737"/>
    </source>
</evidence>
<reference evidence="11 12" key="1">
    <citation type="submission" date="2024-11" db="EMBL/GenBank/DDBJ databases">
        <title>Chromosome-level genome assembly of Eucalyptus globulus Labill. provides insights into its genome evolution.</title>
        <authorList>
            <person name="Li X."/>
        </authorList>
    </citation>
    <scope>NUCLEOTIDE SEQUENCE [LARGE SCALE GENOMIC DNA]</scope>
    <source>
        <strain evidence="11">CL2024</strain>
        <tissue evidence="11">Fresh tender leaves</tissue>
    </source>
</reference>
<dbReference type="Pfam" id="PF13962">
    <property type="entry name" value="PGG"/>
    <property type="match status" value="1"/>
</dbReference>
<dbReference type="PANTHER" id="PTHR24186:SF46">
    <property type="entry name" value="PROTEIN ACCELERATED CELL DEATH 6-LIKE"/>
    <property type="match status" value="1"/>
</dbReference>
<evidence type="ECO:0000256" key="5">
    <source>
        <dbReference type="ARBA" id="ARBA00023043"/>
    </source>
</evidence>
<keyword evidence="2 9" id="KW-0812">Transmembrane</keyword>